<reference evidence="1" key="1">
    <citation type="submission" date="2016-12" db="EMBL/GenBank/DDBJ databases">
        <title>Discovery of methanogenic haloarchaea.</title>
        <authorList>
            <person name="Sorokin D.Y."/>
            <person name="Makarova K.S."/>
            <person name="Abbas B."/>
            <person name="Ferrer M."/>
            <person name="Golyshin P.N."/>
        </authorList>
    </citation>
    <scope>NUCLEOTIDE SEQUENCE [LARGE SCALE GENOMIC DNA]</scope>
    <source>
        <strain evidence="1">HMET1</strain>
    </source>
</reference>
<dbReference type="Proteomes" id="UP000185744">
    <property type="component" value="Unassembled WGS sequence"/>
</dbReference>
<dbReference type="EMBL" id="MSDW01000002">
    <property type="protein sequence ID" value="OKY77473.1"/>
    <property type="molecule type" value="Genomic_DNA"/>
</dbReference>
<accession>A0A1Q6DSZ9</accession>
<dbReference type="InParanoid" id="A0A1Q6DSZ9"/>
<dbReference type="STRING" id="1903181.BTN85_2124"/>
<keyword evidence="2" id="KW-1185">Reference proteome</keyword>
<sequence length="32" mass="3947">MLKKILRLWRPQTSIAPLPNWRLERGFLEVKR</sequence>
<proteinExistence type="predicted"/>
<evidence type="ECO:0000313" key="2">
    <source>
        <dbReference type="Proteomes" id="UP000185744"/>
    </source>
</evidence>
<comment type="caution">
    <text evidence="1">The sequence shown here is derived from an EMBL/GenBank/DDBJ whole genome shotgun (WGS) entry which is preliminary data.</text>
</comment>
<organism evidence="1 2">
    <name type="scientific">Methanohalarchaeum thermophilum</name>
    <dbReference type="NCBI Taxonomy" id="1903181"/>
    <lineage>
        <taxon>Archaea</taxon>
        <taxon>Methanobacteriati</taxon>
        <taxon>Methanobacteriota</taxon>
        <taxon>Methanonatronarchaeia</taxon>
        <taxon>Methanonatronarchaeales</taxon>
        <taxon>Methanonatronarchaeaceae</taxon>
        <taxon>Candidatus Methanohalarchaeum</taxon>
    </lineage>
</organism>
<protein>
    <submittedName>
        <fullName evidence="1">Uncharacterized protein</fullName>
    </submittedName>
</protein>
<name>A0A1Q6DSZ9_METT1</name>
<gene>
    <name evidence="1" type="ORF">BTN85_2124</name>
</gene>
<evidence type="ECO:0000313" key="1">
    <source>
        <dbReference type="EMBL" id="OKY77473.1"/>
    </source>
</evidence>
<dbReference type="AlphaFoldDB" id="A0A1Q6DSZ9"/>